<reference evidence="1" key="1">
    <citation type="submission" date="2020-09" db="EMBL/GenBank/DDBJ databases">
        <authorList>
            <person name="Kim M.K."/>
        </authorList>
    </citation>
    <scope>NUCLEOTIDE SEQUENCE</scope>
    <source>
        <strain evidence="1">BT704</strain>
    </source>
</reference>
<proteinExistence type="predicted"/>
<organism evidence="1 2">
    <name type="scientific">Spirosoma validum</name>
    <dbReference type="NCBI Taxonomy" id="2771355"/>
    <lineage>
        <taxon>Bacteria</taxon>
        <taxon>Pseudomonadati</taxon>
        <taxon>Bacteroidota</taxon>
        <taxon>Cytophagia</taxon>
        <taxon>Cytophagales</taxon>
        <taxon>Cytophagaceae</taxon>
        <taxon>Spirosoma</taxon>
    </lineage>
</organism>
<evidence type="ECO:0000313" key="1">
    <source>
        <dbReference type="EMBL" id="MBD2756227.1"/>
    </source>
</evidence>
<dbReference type="EMBL" id="JACXAA010000011">
    <property type="protein sequence ID" value="MBD2756227.1"/>
    <property type="molecule type" value="Genomic_DNA"/>
</dbReference>
<dbReference type="Gene3D" id="3.40.50.2000">
    <property type="entry name" value="Glycogen Phosphorylase B"/>
    <property type="match status" value="1"/>
</dbReference>
<dbReference type="RefSeq" id="WP_191041847.1">
    <property type="nucleotide sequence ID" value="NZ_JACXAA010000011.1"/>
</dbReference>
<keyword evidence="2" id="KW-1185">Reference proteome</keyword>
<dbReference type="Pfam" id="PF13692">
    <property type="entry name" value="Glyco_trans_1_4"/>
    <property type="match status" value="1"/>
</dbReference>
<dbReference type="SUPFAM" id="SSF53756">
    <property type="entry name" value="UDP-Glycosyltransferase/glycogen phosphorylase"/>
    <property type="match status" value="1"/>
</dbReference>
<comment type="caution">
    <text evidence="1">The sequence shown here is derived from an EMBL/GenBank/DDBJ whole genome shotgun (WGS) entry which is preliminary data.</text>
</comment>
<dbReference type="Proteomes" id="UP000653797">
    <property type="component" value="Unassembled WGS sequence"/>
</dbReference>
<dbReference type="PANTHER" id="PTHR12526">
    <property type="entry name" value="GLYCOSYLTRANSFERASE"/>
    <property type="match status" value="1"/>
</dbReference>
<gene>
    <name evidence="1" type="ORF">IC230_25240</name>
</gene>
<accession>A0A927B6Q0</accession>
<dbReference type="AlphaFoldDB" id="A0A927B6Q0"/>
<evidence type="ECO:0000313" key="2">
    <source>
        <dbReference type="Proteomes" id="UP000653797"/>
    </source>
</evidence>
<sequence>MKAESILCIGQTPWKGDFQRPAVQLLTELALHYNVLYVDYQYTAKDAAMHFLGGKKVPMQKILRTSGDLESLRLANGEEIHIWTPPVMMPVNSMPEGLHDTFLTVNIQRLLKGLLPVMQQLGIQNPIVINAFHPVYGLALIGKLGEGANIYYCFDEITAEPWMARHGTRYEPEYLRRVDAVVTTSETLRIAKSRLQPNSYTVKNGANFDLFRQTYELRKSRDVTHKTVGYLGTADNRLDLDLIEHCVQRMPEVRFQFLGPVNHPSLVPRLGQYLNVEFISPKEPHELPDYLARMHVGMIPFVRNEHTYTIYPLKINEYLAAGMPVVSTEFSMLDDFTGVVRLANTPEQFAEGLQAALNENDPDLTKRRIDMAEANSWAHRAQEFEQVIKKTLNRRVGQEALASLE</sequence>
<protein>
    <submittedName>
        <fullName evidence="1">Glycosyltransferase</fullName>
    </submittedName>
</protein>
<name>A0A927B6Q0_9BACT</name>